<dbReference type="EMBL" id="FRAT01000001">
    <property type="protein sequence ID" value="SHK18149.1"/>
    <property type="molecule type" value="Genomic_DNA"/>
</dbReference>
<dbReference type="EMBL" id="FOKU01000001">
    <property type="protein sequence ID" value="SFB70287.1"/>
    <property type="molecule type" value="Genomic_DNA"/>
</dbReference>
<dbReference type="Proteomes" id="UP000198940">
    <property type="component" value="Unassembled WGS sequence"/>
</dbReference>
<dbReference type="STRING" id="1055723.SAMN05216293_0551"/>
<dbReference type="SUPFAM" id="SSF55154">
    <property type="entry name" value="CYTH-like phosphatases"/>
    <property type="match status" value="1"/>
</dbReference>
<evidence type="ECO:0000259" key="1">
    <source>
        <dbReference type="Pfam" id="PF09359"/>
    </source>
</evidence>
<comment type="caution">
    <text evidence="3">The sequence shown here is derived from an EMBL/GenBank/DDBJ whole genome shotgun (WGS) entry which is preliminary data.</text>
</comment>
<gene>
    <name evidence="2" type="ORF">SAMN04487891_101544</name>
    <name evidence="3" type="ORF">SAMN05216293_0551</name>
</gene>
<name>A0A1M6QD15_9FLAO</name>
<keyword evidence="5" id="KW-1185">Reference proteome</keyword>
<evidence type="ECO:0000313" key="4">
    <source>
        <dbReference type="Proteomes" id="UP000184031"/>
    </source>
</evidence>
<dbReference type="InterPro" id="IPR042267">
    <property type="entry name" value="VTC_sf"/>
</dbReference>
<dbReference type="CDD" id="cd07750">
    <property type="entry name" value="PolyPPase_VTC_like"/>
    <property type="match status" value="1"/>
</dbReference>
<accession>A0A1M6QD15</accession>
<dbReference type="RefSeq" id="WP_177190008.1">
    <property type="nucleotide sequence ID" value="NZ_FOKU01000001.1"/>
</dbReference>
<evidence type="ECO:0000313" key="2">
    <source>
        <dbReference type="EMBL" id="SFB70287.1"/>
    </source>
</evidence>
<dbReference type="Pfam" id="PF09359">
    <property type="entry name" value="VTC"/>
    <property type="match status" value="1"/>
</dbReference>
<dbReference type="Proteomes" id="UP000184031">
    <property type="component" value="Unassembled WGS sequence"/>
</dbReference>
<reference evidence="3 4" key="1">
    <citation type="submission" date="2016-11" db="EMBL/GenBank/DDBJ databases">
        <authorList>
            <person name="Varghese N."/>
            <person name="Submissions S."/>
        </authorList>
    </citation>
    <scope>NUCLEOTIDE SEQUENCE [LARGE SCALE GENOMIC DNA]</scope>
    <source>
        <strain evidence="3 4">CGMCC 1.12174</strain>
        <strain evidence="2 5">DSM 26351</strain>
    </source>
</reference>
<dbReference type="AlphaFoldDB" id="A0A1M6QD15"/>
<dbReference type="InterPro" id="IPR018966">
    <property type="entry name" value="VTC_domain"/>
</dbReference>
<dbReference type="InterPro" id="IPR033469">
    <property type="entry name" value="CYTH-like_dom_sf"/>
</dbReference>
<feature type="domain" description="VTC" evidence="1">
    <location>
        <begin position="19"/>
        <end position="237"/>
    </location>
</feature>
<evidence type="ECO:0000313" key="5">
    <source>
        <dbReference type="Proteomes" id="UP000198940"/>
    </source>
</evidence>
<proteinExistence type="predicted"/>
<protein>
    <submittedName>
        <fullName evidence="3">VTC domain-containing protein</fullName>
    </submittedName>
</protein>
<dbReference type="GO" id="GO:0006799">
    <property type="term" value="P:polyphosphate biosynthetic process"/>
    <property type="evidence" value="ECO:0007669"/>
    <property type="project" value="UniProtKB-ARBA"/>
</dbReference>
<organism evidence="3 4">
    <name type="scientific">Flagellimonas taeanensis</name>
    <dbReference type="NCBI Taxonomy" id="1005926"/>
    <lineage>
        <taxon>Bacteria</taxon>
        <taxon>Pseudomonadati</taxon>
        <taxon>Bacteroidota</taxon>
        <taxon>Flavobacteriia</taxon>
        <taxon>Flavobacteriales</taxon>
        <taxon>Flavobacteriaceae</taxon>
        <taxon>Flagellimonas</taxon>
    </lineage>
</organism>
<sequence length="240" mass="28262">MEKVADNPTNNVLAGTNYRFERKFVFPKGDAEDIVRRIQLNSYAFNEVFHRRKINNIYFDDSNYSFFKQNVEGVANRKKIRLRWYGDNTSQIQNPTIEIKKKIGEIGDKDSYRLEGQTLNLNLLGPFDVHTALIENSKQNRPLHYTLQALHPTLMNTYERRYFLSFCGRFRITVDYNQNFYNPNYTDYKNSNIPIDEIVVELKYSRENDGDARQIAQQIGARLSKNSKYVMGINLLYQLV</sequence>
<dbReference type="Gene3D" id="3.20.100.30">
    <property type="entry name" value="VTC, catalytic tunnel domain"/>
    <property type="match status" value="1"/>
</dbReference>
<evidence type="ECO:0000313" key="3">
    <source>
        <dbReference type="EMBL" id="SHK18149.1"/>
    </source>
</evidence>